<dbReference type="NCBIfam" id="TIGR00337">
    <property type="entry name" value="PyrG"/>
    <property type="match status" value="1"/>
</dbReference>
<evidence type="ECO:0000256" key="9">
    <source>
        <dbReference type="ARBA" id="ARBA00047781"/>
    </source>
</evidence>
<dbReference type="InterPro" id="IPR017926">
    <property type="entry name" value="GATASE"/>
</dbReference>
<dbReference type="Pfam" id="PF06418">
    <property type="entry name" value="CTP_synth_N"/>
    <property type="match status" value="1"/>
</dbReference>
<dbReference type="GO" id="GO:0019856">
    <property type="term" value="P:pyrimidine nucleobase biosynthetic process"/>
    <property type="evidence" value="ECO:0007669"/>
    <property type="project" value="TreeGrafter"/>
</dbReference>
<feature type="domain" description="BESS" evidence="14">
    <location>
        <begin position="383"/>
        <end position="422"/>
    </location>
</feature>
<dbReference type="FunFam" id="3.40.50.880:FF:000005">
    <property type="entry name" value="CTP synthase"/>
    <property type="match status" value="1"/>
</dbReference>
<dbReference type="Gene3D" id="3.40.50.880">
    <property type="match status" value="1"/>
</dbReference>
<accession>B4QKK0</accession>
<dbReference type="SUPFAM" id="SSF52317">
    <property type="entry name" value="Class I glutamine amidotransferase-like"/>
    <property type="match status" value="1"/>
</dbReference>
<evidence type="ECO:0000256" key="10">
    <source>
        <dbReference type="PROSITE-ProRule" id="PRU00371"/>
    </source>
</evidence>
<dbReference type="SMART" id="SM00595">
    <property type="entry name" value="MADF"/>
    <property type="match status" value="1"/>
</dbReference>
<evidence type="ECO:0000256" key="11">
    <source>
        <dbReference type="RuleBase" id="RU810713"/>
    </source>
</evidence>
<dbReference type="Gene3D" id="3.40.50.300">
    <property type="entry name" value="P-loop containing nucleotide triphosphate hydrolases"/>
    <property type="match status" value="1"/>
</dbReference>
<dbReference type="OMA" id="FFEVADC"/>
<comment type="pathway">
    <text evidence="1 11">Pyrimidine metabolism; CTP biosynthesis via de novo pathway; CTP from UDP: step 2/2.</text>
</comment>
<evidence type="ECO:0000313" key="15">
    <source>
        <dbReference type="EMBL" id="EDX10511.1"/>
    </source>
</evidence>
<keyword evidence="5 11" id="KW-0067">ATP-binding</keyword>
<evidence type="ECO:0000256" key="3">
    <source>
        <dbReference type="ARBA" id="ARBA00022598"/>
    </source>
</evidence>
<name>B4QKK0_DROSI</name>
<dbReference type="STRING" id="7240.B4QKK0"/>
<sequence length="1013" mass="113154">MAPKKSTIVLNVEQFIHDIEERPAIWNRNFHCNKAFLEQMWDELSGAHKLPKIVLKAKWKGLRDNFRVEYKRIPRADNGDFMVDPATFESKWLHYYALLFLTDHMRHRLPKNEQDQSFYFNQQSEDCEKTLVEPDLTNGIIRCLQDSDEDYDEEEMEADGEASEATMEETMPTPPAAHQMNQVSTTPLATGALRAQEEAHQHALIKAGLLRAQLMELEKEAEDLSRKPPPPQHQTSPVAPSLQVLVEPPAAHCSPPPMVTTTSAQVQQPGSAAVLAPATTTSASSVSSNGAPMGGKRSVSPPPLYNKAHHPLATLAAAHLAAKDRNEDFGATSAVGGNGDHLSFTQHSYANGLIPALKLKRPRLSEDSNFNGSSTMDTPLVPEDDDYHYLLSLHPYMKQLTAAQKLRIRTKIQKLIFKELYKEDLEESNLDREVYVLDDGAEVDLDLGNYERFLDVTLHRDNNITTGKIYKLVIEKERTGEYLGKTVQVVPHITDAIQEWVERVAQTPVQGSSKPQVCIVELGGTIGDIEGMPFVEAFRQFQFRVKRENFCLAHVSLVPLPKATGEPKTKPTQSSVRELRGCGLSPDLIVCRSEKPIGLEVKEKISNFCHVGPDQVICIHDLNSIYHVPLLMEQNGVIEYLNERLQLNIDMSKRTKCLQQWRDLARRTETVRREVCIAVVGKYTKFTDSYASVVKALQHAALAVNRKLELVFIESCLLEEETLQSEPSKYHKEWQKLCESDGILVPGGFGSRGMEGKIRACQWARENRKPWLGICLGLQAAVIEFARSKLGLKDANTTEIDPNTTNALVIDMPEHHTGQLGGTMRLGKRTTVFADGPSVIRQLYGNPKSVQERHRHRYEVNPKYVPRLEEQGMRFVGTDEDKTRMEIIELSGHPYFVATQYHPEYLSRPLKPSPPFLGLILASVDRLNQYIQRGCRLSPRQLSDASSDEEDSVVGLAGATKSLRSLKIPITPTNGISTGSSTSDEGVYLTNGTISTSDGEGACGGIELMNGYN</sequence>
<dbReference type="GO" id="GO:0005524">
    <property type="term" value="F:ATP binding"/>
    <property type="evidence" value="ECO:0007669"/>
    <property type="project" value="UniProtKB-KW"/>
</dbReference>
<keyword evidence="3 11" id="KW-0436">Ligase</keyword>
<dbReference type="CDD" id="cd01746">
    <property type="entry name" value="GATase1_CTP_Synthase"/>
    <property type="match status" value="1"/>
</dbReference>
<evidence type="ECO:0000256" key="4">
    <source>
        <dbReference type="ARBA" id="ARBA00022741"/>
    </source>
</evidence>
<evidence type="ECO:0000256" key="1">
    <source>
        <dbReference type="ARBA" id="ARBA00005171"/>
    </source>
</evidence>
<dbReference type="HOGENOM" id="CLU_011675_2_0_1"/>
<dbReference type="Pfam" id="PF02944">
    <property type="entry name" value="BESS"/>
    <property type="match status" value="1"/>
</dbReference>
<dbReference type="Pfam" id="PF00117">
    <property type="entry name" value="GATase"/>
    <property type="match status" value="1"/>
</dbReference>
<evidence type="ECO:0000256" key="2">
    <source>
        <dbReference type="ARBA" id="ARBA00007533"/>
    </source>
</evidence>
<dbReference type="GO" id="GO:0044210">
    <property type="term" value="P:'de novo' CTP biosynthetic process"/>
    <property type="evidence" value="ECO:0007669"/>
    <property type="project" value="UniProtKB-UniRule"/>
</dbReference>
<dbReference type="GO" id="GO:0003883">
    <property type="term" value="F:CTP synthase activity"/>
    <property type="evidence" value="ECO:0007669"/>
    <property type="project" value="UniProtKB-UniRule"/>
</dbReference>
<comment type="subcellular location">
    <subcellularLocation>
        <location evidence="10">Nucleus</location>
    </subcellularLocation>
</comment>
<evidence type="ECO:0000259" key="14">
    <source>
        <dbReference type="PROSITE" id="PS51031"/>
    </source>
</evidence>
<gene>
    <name evidence="15" type="primary">Dsim\GD14523</name>
    <name evidence="15" type="ORF">Dsim_GD14523</name>
</gene>
<dbReference type="EC" id="6.3.4.2" evidence="11"/>
<dbReference type="PROSITE" id="PS51273">
    <property type="entry name" value="GATASE_TYPE_1"/>
    <property type="match status" value="1"/>
</dbReference>
<dbReference type="PROSITE" id="PS51031">
    <property type="entry name" value="BESS"/>
    <property type="match status" value="1"/>
</dbReference>
<dbReference type="InterPro" id="IPR004210">
    <property type="entry name" value="BESS_motif"/>
</dbReference>
<dbReference type="InterPro" id="IPR029062">
    <property type="entry name" value="Class_I_gatase-like"/>
</dbReference>
<organism evidence="15 16">
    <name type="scientific">Drosophila simulans</name>
    <name type="common">Fruit fly</name>
    <dbReference type="NCBI Taxonomy" id="7240"/>
    <lineage>
        <taxon>Eukaryota</taxon>
        <taxon>Metazoa</taxon>
        <taxon>Ecdysozoa</taxon>
        <taxon>Arthropoda</taxon>
        <taxon>Hexapoda</taxon>
        <taxon>Insecta</taxon>
        <taxon>Pterygota</taxon>
        <taxon>Neoptera</taxon>
        <taxon>Endopterygota</taxon>
        <taxon>Diptera</taxon>
        <taxon>Brachycera</taxon>
        <taxon>Muscomorpha</taxon>
        <taxon>Ephydroidea</taxon>
        <taxon>Drosophilidae</taxon>
        <taxon>Drosophila</taxon>
        <taxon>Sophophora</taxon>
    </lineage>
</organism>
<dbReference type="GO" id="GO:0003677">
    <property type="term" value="F:DNA binding"/>
    <property type="evidence" value="ECO:0007669"/>
    <property type="project" value="InterPro"/>
</dbReference>
<dbReference type="InterPro" id="IPR033828">
    <property type="entry name" value="GATase1_CTP_Synthase"/>
</dbReference>
<dbReference type="Pfam" id="PF10545">
    <property type="entry name" value="MADF_DNA_bdg"/>
    <property type="match status" value="1"/>
</dbReference>
<dbReference type="PhylomeDB" id="B4QKK0"/>
<evidence type="ECO:0000256" key="8">
    <source>
        <dbReference type="ARBA" id="ARBA00037348"/>
    </source>
</evidence>
<dbReference type="FunFam" id="3.40.50.300:FF:000207">
    <property type="entry name" value="CTP synthase"/>
    <property type="match status" value="1"/>
</dbReference>
<dbReference type="OrthoDB" id="1739076at2759"/>
<protein>
    <recommendedName>
        <fullName evidence="11">CTP synthase</fullName>
        <ecNumber evidence="11">6.3.4.2</ecNumber>
    </recommendedName>
    <alternativeName>
        <fullName evidence="11">UTP--ammonia ligase</fullName>
    </alternativeName>
</protein>
<dbReference type="EMBL" id="CM000363">
    <property type="protein sequence ID" value="EDX10511.1"/>
    <property type="molecule type" value="Genomic_DNA"/>
</dbReference>
<keyword evidence="7 11" id="KW-0665">Pyrimidine biosynthesis</keyword>
<dbReference type="CDD" id="cd03113">
    <property type="entry name" value="CTPS_N"/>
    <property type="match status" value="1"/>
</dbReference>
<feature type="compositionally biased region" description="Polar residues" evidence="12">
    <location>
        <begin position="259"/>
        <end position="270"/>
    </location>
</feature>
<evidence type="ECO:0000313" key="16">
    <source>
        <dbReference type="Proteomes" id="UP000000304"/>
    </source>
</evidence>
<dbReference type="GO" id="GO:0005737">
    <property type="term" value="C:cytoplasm"/>
    <property type="evidence" value="ECO:0007669"/>
    <property type="project" value="TreeGrafter"/>
</dbReference>
<dbReference type="PROSITE" id="PS51029">
    <property type="entry name" value="MADF"/>
    <property type="match status" value="1"/>
</dbReference>
<evidence type="ECO:0000256" key="12">
    <source>
        <dbReference type="SAM" id="MobiDB-lite"/>
    </source>
</evidence>
<proteinExistence type="inferred from homology"/>
<dbReference type="AlphaFoldDB" id="B4QKK0"/>
<keyword evidence="4 11" id="KW-0547">Nucleotide-binding</keyword>
<feature type="region of interest" description="Disordered" evidence="12">
    <location>
        <begin position="248"/>
        <end position="307"/>
    </location>
</feature>
<dbReference type="GO" id="GO:0042802">
    <property type="term" value="F:identical protein binding"/>
    <property type="evidence" value="ECO:0007669"/>
    <property type="project" value="TreeGrafter"/>
</dbReference>
<keyword evidence="16" id="KW-1185">Reference proteome</keyword>
<feature type="compositionally biased region" description="Low complexity" evidence="12">
    <location>
        <begin position="271"/>
        <end position="288"/>
    </location>
</feature>
<evidence type="ECO:0000256" key="6">
    <source>
        <dbReference type="ARBA" id="ARBA00022962"/>
    </source>
</evidence>
<comment type="function">
    <text evidence="8">Catalyzes the ATP-dependent amination of UTP to CTP with either L-glutamine or ammonia as the source of nitrogen. Constitutes the rate-limiting enzyme in the synthesis of cytosine nucleotides.</text>
</comment>
<reference evidence="15 16" key="1">
    <citation type="journal article" date="2007" name="Nature">
        <title>Evolution of genes and genomes on the Drosophila phylogeny.</title>
        <authorList>
            <consortium name="Drosophila 12 Genomes Consortium"/>
            <person name="Clark A.G."/>
            <person name="Eisen M.B."/>
            <person name="Smith D.R."/>
            <person name="Bergman C.M."/>
            <person name="Oliver B."/>
            <person name="Markow T.A."/>
            <person name="Kaufman T.C."/>
            <person name="Kellis M."/>
            <person name="Gelbart W."/>
            <person name="Iyer V.N."/>
            <person name="Pollard D.A."/>
            <person name="Sackton T.B."/>
            <person name="Larracuente A.M."/>
            <person name="Singh N.D."/>
            <person name="Abad J.P."/>
            <person name="Abt D.N."/>
            <person name="Adryan B."/>
            <person name="Aguade M."/>
            <person name="Akashi H."/>
            <person name="Anderson W.W."/>
            <person name="Aquadro C.F."/>
            <person name="Ardell D.H."/>
            <person name="Arguello R."/>
            <person name="Artieri C.G."/>
            <person name="Barbash D.A."/>
            <person name="Barker D."/>
            <person name="Barsanti P."/>
            <person name="Batterham P."/>
            <person name="Batzoglou S."/>
            <person name="Begun D."/>
            <person name="Bhutkar A."/>
            <person name="Blanco E."/>
            <person name="Bosak S.A."/>
            <person name="Bradley R.K."/>
            <person name="Brand A.D."/>
            <person name="Brent M.R."/>
            <person name="Brooks A.N."/>
            <person name="Brown R.H."/>
            <person name="Butlin R.K."/>
            <person name="Caggese C."/>
            <person name="Calvi B.R."/>
            <person name="Bernardo de Carvalho A."/>
            <person name="Caspi A."/>
            <person name="Castrezana S."/>
            <person name="Celniker S.E."/>
            <person name="Chang J.L."/>
            <person name="Chapple C."/>
            <person name="Chatterji S."/>
            <person name="Chinwalla A."/>
            <person name="Civetta A."/>
            <person name="Clifton S.W."/>
            <person name="Comeron J.M."/>
            <person name="Costello J.C."/>
            <person name="Coyne J.A."/>
            <person name="Daub J."/>
            <person name="David R.G."/>
            <person name="Delcher A.L."/>
            <person name="Delehaunty K."/>
            <person name="Do C.B."/>
            <person name="Ebling H."/>
            <person name="Edwards K."/>
            <person name="Eickbush T."/>
            <person name="Evans J.D."/>
            <person name="Filipski A."/>
            <person name="Findeiss S."/>
            <person name="Freyhult E."/>
            <person name="Fulton L."/>
            <person name="Fulton R."/>
            <person name="Garcia A.C."/>
            <person name="Gardiner A."/>
            <person name="Garfield D.A."/>
            <person name="Garvin B.E."/>
            <person name="Gibson G."/>
            <person name="Gilbert D."/>
            <person name="Gnerre S."/>
            <person name="Godfrey J."/>
            <person name="Good R."/>
            <person name="Gotea V."/>
            <person name="Gravely B."/>
            <person name="Greenberg A.J."/>
            <person name="Griffiths-Jones S."/>
            <person name="Gross S."/>
            <person name="Guigo R."/>
            <person name="Gustafson E.A."/>
            <person name="Haerty W."/>
            <person name="Hahn M.W."/>
            <person name="Halligan D.L."/>
            <person name="Halpern A.L."/>
            <person name="Halter G.M."/>
            <person name="Han M.V."/>
            <person name="Heger A."/>
            <person name="Hillier L."/>
            <person name="Hinrichs A.S."/>
            <person name="Holmes I."/>
            <person name="Hoskins R.A."/>
            <person name="Hubisz M.J."/>
            <person name="Hultmark D."/>
            <person name="Huntley M.A."/>
            <person name="Jaffe D.B."/>
            <person name="Jagadeeshan S."/>
            <person name="Jeck W.R."/>
            <person name="Johnson J."/>
            <person name="Jones C.D."/>
            <person name="Jordan W.C."/>
            <person name="Karpen G.H."/>
            <person name="Kataoka E."/>
            <person name="Keightley P.D."/>
            <person name="Kheradpour P."/>
            <person name="Kirkness E.F."/>
            <person name="Koerich L.B."/>
            <person name="Kristiansen K."/>
            <person name="Kudrna D."/>
            <person name="Kulathinal R.J."/>
            <person name="Kumar S."/>
            <person name="Kwok R."/>
            <person name="Lander E."/>
            <person name="Langley C.H."/>
            <person name="Lapoint R."/>
            <person name="Lazzaro B.P."/>
            <person name="Lee S.J."/>
            <person name="Levesque L."/>
            <person name="Li R."/>
            <person name="Lin C.F."/>
            <person name="Lin M.F."/>
            <person name="Lindblad-Toh K."/>
            <person name="Llopart A."/>
            <person name="Long M."/>
            <person name="Low L."/>
            <person name="Lozovsky E."/>
            <person name="Lu J."/>
            <person name="Luo M."/>
            <person name="Machado C.A."/>
            <person name="Makalowski W."/>
            <person name="Marzo M."/>
            <person name="Matsuda M."/>
            <person name="Matzkin L."/>
            <person name="McAllister B."/>
            <person name="McBride C.S."/>
            <person name="McKernan B."/>
            <person name="McKernan K."/>
            <person name="Mendez-Lago M."/>
            <person name="Minx P."/>
            <person name="Mollenhauer M.U."/>
            <person name="Montooth K."/>
            <person name="Mount S.M."/>
            <person name="Mu X."/>
            <person name="Myers E."/>
            <person name="Negre B."/>
            <person name="Newfeld S."/>
            <person name="Nielsen R."/>
            <person name="Noor M.A."/>
            <person name="O'Grady P."/>
            <person name="Pachter L."/>
            <person name="Papaceit M."/>
            <person name="Parisi M.J."/>
            <person name="Parisi M."/>
            <person name="Parts L."/>
            <person name="Pedersen J.S."/>
            <person name="Pesole G."/>
            <person name="Phillippy A.M."/>
            <person name="Ponting C.P."/>
            <person name="Pop M."/>
            <person name="Porcelli D."/>
            <person name="Powell J.R."/>
            <person name="Prohaska S."/>
            <person name="Pruitt K."/>
            <person name="Puig M."/>
            <person name="Quesneville H."/>
            <person name="Ram K.R."/>
            <person name="Rand D."/>
            <person name="Rasmussen M.D."/>
            <person name="Reed L.K."/>
            <person name="Reenan R."/>
            <person name="Reily A."/>
            <person name="Remington K.A."/>
            <person name="Rieger T.T."/>
            <person name="Ritchie M.G."/>
            <person name="Robin C."/>
            <person name="Rogers Y.H."/>
            <person name="Rohde C."/>
            <person name="Rozas J."/>
            <person name="Rubenfield M.J."/>
            <person name="Ruiz A."/>
            <person name="Russo S."/>
            <person name="Salzberg S.L."/>
            <person name="Sanchez-Gracia A."/>
            <person name="Saranga D.J."/>
            <person name="Sato H."/>
            <person name="Schaeffer S.W."/>
            <person name="Schatz M.C."/>
            <person name="Schlenke T."/>
            <person name="Schwartz R."/>
            <person name="Segarra C."/>
            <person name="Singh R.S."/>
            <person name="Sirot L."/>
            <person name="Sirota M."/>
            <person name="Sisneros N.B."/>
            <person name="Smith C.D."/>
            <person name="Smith T.F."/>
            <person name="Spieth J."/>
            <person name="Stage D.E."/>
            <person name="Stark A."/>
            <person name="Stephan W."/>
            <person name="Strausberg R.L."/>
            <person name="Strempel S."/>
            <person name="Sturgill D."/>
            <person name="Sutton G."/>
            <person name="Sutton G.G."/>
            <person name="Tao W."/>
            <person name="Teichmann S."/>
            <person name="Tobari Y.N."/>
            <person name="Tomimura Y."/>
            <person name="Tsolas J.M."/>
            <person name="Valente V.L."/>
            <person name="Venter E."/>
            <person name="Venter J.C."/>
            <person name="Vicario S."/>
            <person name="Vieira F.G."/>
            <person name="Vilella A.J."/>
            <person name="Villasante A."/>
            <person name="Walenz B."/>
            <person name="Wang J."/>
            <person name="Wasserman M."/>
            <person name="Watts T."/>
            <person name="Wilson D."/>
            <person name="Wilson R.K."/>
            <person name="Wing R.A."/>
            <person name="Wolfner M.F."/>
            <person name="Wong A."/>
            <person name="Wong G.K."/>
            <person name="Wu C.I."/>
            <person name="Wu G."/>
            <person name="Yamamoto D."/>
            <person name="Yang H.P."/>
            <person name="Yang S.P."/>
            <person name="Yorke J.A."/>
            <person name="Yoshida K."/>
            <person name="Zdobnov E."/>
            <person name="Zhang P."/>
            <person name="Zhang Y."/>
            <person name="Zimin A.V."/>
            <person name="Baldwin J."/>
            <person name="Abdouelleil A."/>
            <person name="Abdulkadir J."/>
            <person name="Abebe A."/>
            <person name="Abera B."/>
            <person name="Abreu J."/>
            <person name="Acer S.C."/>
            <person name="Aftuck L."/>
            <person name="Alexander A."/>
            <person name="An P."/>
            <person name="Anderson E."/>
            <person name="Anderson S."/>
            <person name="Arachi H."/>
            <person name="Azer M."/>
            <person name="Bachantsang P."/>
            <person name="Barry A."/>
            <person name="Bayul T."/>
            <person name="Berlin A."/>
            <person name="Bessette D."/>
            <person name="Bloom T."/>
            <person name="Blye J."/>
            <person name="Boguslavskiy L."/>
            <person name="Bonnet C."/>
            <person name="Boukhgalter B."/>
            <person name="Bourzgui I."/>
            <person name="Brown A."/>
            <person name="Cahill P."/>
            <person name="Channer S."/>
            <person name="Cheshatsang Y."/>
            <person name="Chuda L."/>
            <person name="Citroen M."/>
            <person name="Collymore A."/>
            <person name="Cooke P."/>
            <person name="Costello M."/>
            <person name="D'Aco K."/>
            <person name="Daza R."/>
            <person name="De Haan G."/>
            <person name="DeGray S."/>
            <person name="DeMaso C."/>
            <person name="Dhargay N."/>
            <person name="Dooley K."/>
            <person name="Dooley E."/>
            <person name="Doricent M."/>
            <person name="Dorje P."/>
            <person name="Dorjee K."/>
            <person name="Dupes A."/>
            <person name="Elong R."/>
            <person name="Falk J."/>
            <person name="Farina A."/>
            <person name="Faro S."/>
            <person name="Ferguson D."/>
            <person name="Fisher S."/>
            <person name="Foley C.D."/>
            <person name="Franke A."/>
            <person name="Friedrich D."/>
            <person name="Gadbois L."/>
            <person name="Gearin G."/>
            <person name="Gearin C.R."/>
            <person name="Giannoukos G."/>
            <person name="Goode T."/>
            <person name="Graham J."/>
            <person name="Grandbois E."/>
            <person name="Grewal S."/>
            <person name="Gyaltsen K."/>
            <person name="Hafez N."/>
            <person name="Hagos B."/>
            <person name="Hall J."/>
            <person name="Henson C."/>
            <person name="Hollinger A."/>
            <person name="Honan T."/>
            <person name="Huard M.D."/>
            <person name="Hughes L."/>
            <person name="Hurhula B."/>
            <person name="Husby M.E."/>
            <person name="Kamat A."/>
            <person name="Kanga B."/>
            <person name="Kashin S."/>
            <person name="Khazanovich D."/>
            <person name="Kisner P."/>
            <person name="Lance K."/>
            <person name="Lara M."/>
            <person name="Lee W."/>
            <person name="Lennon N."/>
            <person name="Letendre F."/>
            <person name="LeVine R."/>
            <person name="Lipovsky A."/>
            <person name="Liu X."/>
            <person name="Liu J."/>
            <person name="Liu S."/>
            <person name="Lokyitsang T."/>
            <person name="Lokyitsang Y."/>
            <person name="Lubonja R."/>
            <person name="Lui A."/>
            <person name="MacDonald P."/>
            <person name="Magnisalis V."/>
            <person name="Maru K."/>
            <person name="Matthews C."/>
            <person name="McCusker W."/>
            <person name="McDonough S."/>
            <person name="Mehta T."/>
            <person name="Meldrim J."/>
            <person name="Meneus L."/>
            <person name="Mihai O."/>
            <person name="Mihalev A."/>
            <person name="Mihova T."/>
            <person name="Mittelman R."/>
            <person name="Mlenga V."/>
            <person name="Montmayeur A."/>
            <person name="Mulrain L."/>
            <person name="Navidi A."/>
            <person name="Naylor J."/>
            <person name="Negash T."/>
            <person name="Nguyen T."/>
            <person name="Nguyen N."/>
            <person name="Nicol R."/>
            <person name="Norbu C."/>
            <person name="Norbu N."/>
            <person name="Novod N."/>
            <person name="O'Neill B."/>
            <person name="Osman S."/>
            <person name="Markiewicz E."/>
            <person name="Oyono O.L."/>
            <person name="Patti C."/>
            <person name="Phunkhang P."/>
            <person name="Pierre F."/>
            <person name="Priest M."/>
            <person name="Raghuraman S."/>
            <person name="Rege F."/>
            <person name="Reyes R."/>
            <person name="Rise C."/>
            <person name="Rogov P."/>
            <person name="Ross K."/>
            <person name="Ryan E."/>
            <person name="Settipalli S."/>
            <person name="Shea T."/>
            <person name="Sherpa N."/>
            <person name="Shi L."/>
            <person name="Shih D."/>
            <person name="Sparrow T."/>
            <person name="Spaulding J."/>
            <person name="Stalker J."/>
            <person name="Stange-Thomann N."/>
            <person name="Stavropoulos S."/>
            <person name="Stone C."/>
            <person name="Strader C."/>
            <person name="Tesfaye S."/>
            <person name="Thomson T."/>
            <person name="Thoulutsang Y."/>
            <person name="Thoulutsang D."/>
            <person name="Topham K."/>
            <person name="Topping I."/>
            <person name="Tsamla T."/>
            <person name="Vassiliev H."/>
            <person name="Vo A."/>
            <person name="Wangchuk T."/>
            <person name="Wangdi T."/>
            <person name="Weiand M."/>
            <person name="Wilkinson J."/>
            <person name="Wilson A."/>
            <person name="Yadav S."/>
            <person name="Young G."/>
            <person name="Yu Q."/>
            <person name="Zembek L."/>
            <person name="Zhong D."/>
            <person name="Zimmer A."/>
            <person name="Zwirko Z."/>
            <person name="Jaffe D.B."/>
            <person name="Alvarez P."/>
            <person name="Brockman W."/>
            <person name="Butler J."/>
            <person name="Chin C."/>
            <person name="Gnerre S."/>
            <person name="Grabherr M."/>
            <person name="Kleber M."/>
            <person name="Mauceli E."/>
            <person name="MacCallum I."/>
        </authorList>
    </citation>
    <scope>NUCLEOTIDE SEQUENCE [LARGE SCALE GENOMIC DNA]</scope>
    <source>
        <strain evidence="16">white501</strain>
    </source>
</reference>
<keyword evidence="6 11" id="KW-0315">Glutamine amidotransferase</keyword>
<dbReference type="GO" id="GO:0005634">
    <property type="term" value="C:nucleus"/>
    <property type="evidence" value="ECO:0007669"/>
    <property type="project" value="UniProtKB-SubCell"/>
</dbReference>
<evidence type="ECO:0000256" key="7">
    <source>
        <dbReference type="ARBA" id="ARBA00022975"/>
    </source>
</evidence>
<dbReference type="UniPathway" id="UPA00159">
    <property type="reaction ID" value="UER00277"/>
</dbReference>
<dbReference type="InterPro" id="IPR027417">
    <property type="entry name" value="P-loop_NTPase"/>
</dbReference>
<keyword evidence="10" id="KW-0539">Nucleus</keyword>
<dbReference type="InterPro" id="IPR004468">
    <property type="entry name" value="CTP_synthase"/>
</dbReference>
<dbReference type="InterPro" id="IPR017456">
    <property type="entry name" value="CTP_synthase_N"/>
</dbReference>
<comment type="catalytic activity">
    <reaction evidence="9 11">
        <text>UTP + L-glutamine + ATP + H2O = CTP + L-glutamate + ADP + phosphate + 2 H(+)</text>
        <dbReference type="Rhea" id="RHEA:26426"/>
        <dbReference type="ChEBI" id="CHEBI:15377"/>
        <dbReference type="ChEBI" id="CHEBI:15378"/>
        <dbReference type="ChEBI" id="CHEBI:29985"/>
        <dbReference type="ChEBI" id="CHEBI:30616"/>
        <dbReference type="ChEBI" id="CHEBI:37563"/>
        <dbReference type="ChEBI" id="CHEBI:43474"/>
        <dbReference type="ChEBI" id="CHEBI:46398"/>
        <dbReference type="ChEBI" id="CHEBI:58359"/>
        <dbReference type="ChEBI" id="CHEBI:456216"/>
        <dbReference type="EC" id="6.3.4.2"/>
    </reaction>
</comment>
<evidence type="ECO:0000259" key="13">
    <source>
        <dbReference type="PROSITE" id="PS51029"/>
    </source>
</evidence>
<dbReference type="SUPFAM" id="SSF52540">
    <property type="entry name" value="P-loop containing nucleoside triphosphate hydrolases"/>
    <property type="match status" value="1"/>
</dbReference>
<dbReference type="InterPro" id="IPR006578">
    <property type="entry name" value="MADF-dom"/>
</dbReference>
<dbReference type="GO" id="GO:0097268">
    <property type="term" value="C:cytoophidium"/>
    <property type="evidence" value="ECO:0007669"/>
    <property type="project" value="TreeGrafter"/>
</dbReference>
<dbReference type="Proteomes" id="UP000000304">
    <property type="component" value="Chromosome 3L"/>
</dbReference>
<comment type="similarity">
    <text evidence="2 11">Belongs to the CTP synthase family.</text>
</comment>
<dbReference type="PANTHER" id="PTHR11550">
    <property type="entry name" value="CTP SYNTHASE"/>
    <property type="match status" value="1"/>
</dbReference>
<dbReference type="NCBIfam" id="NF003792">
    <property type="entry name" value="PRK05380.1"/>
    <property type="match status" value="1"/>
</dbReference>
<dbReference type="PANTHER" id="PTHR11550:SF0">
    <property type="entry name" value="CTP SYNTHASE-RELATED"/>
    <property type="match status" value="1"/>
</dbReference>
<evidence type="ECO:0000256" key="5">
    <source>
        <dbReference type="ARBA" id="ARBA00022840"/>
    </source>
</evidence>
<feature type="domain" description="MADF" evidence="13">
    <location>
        <begin position="14"/>
        <end position="106"/>
    </location>
</feature>